<dbReference type="InterPro" id="IPR042100">
    <property type="entry name" value="Bug_dom1"/>
</dbReference>
<proteinExistence type="inferred from homology"/>
<evidence type="ECO:0000313" key="3">
    <source>
        <dbReference type="EMBL" id="RAI40826.1"/>
    </source>
</evidence>
<keyword evidence="2" id="KW-0732">Signal</keyword>
<dbReference type="PANTHER" id="PTHR42928:SF5">
    <property type="entry name" value="BLR1237 PROTEIN"/>
    <property type="match status" value="1"/>
</dbReference>
<dbReference type="InterPro" id="IPR005064">
    <property type="entry name" value="BUG"/>
</dbReference>
<feature type="signal peptide" evidence="2">
    <location>
        <begin position="1"/>
        <end position="20"/>
    </location>
</feature>
<evidence type="ECO:0000256" key="2">
    <source>
        <dbReference type="SAM" id="SignalP"/>
    </source>
</evidence>
<dbReference type="Proteomes" id="UP000249130">
    <property type="component" value="Unassembled WGS sequence"/>
</dbReference>
<keyword evidence="4" id="KW-1185">Reference proteome</keyword>
<gene>
    <name evidence="3" type="ORF">CH341_22940</name>
</gene>
<comment type="similarity">
    <text evidence="1">Belongs to the UPF0065 (bug) family.</text>
</comment>
<organism evidence="3 4">
    <name type="scientific">Rhodoplanes roseus</name>
    <dbReference type="NCBI Taxonomy" id="29409"/>
    <lineage>
        <taxon>Bacteria</taxon>
        <taxon>Pseudomonadati</taxon>
        <taxon>Pseudomonadota</taxon>
        <taxon>Alphaproteobacteria</taxon>
        <taxon>Hyphomicrobiales</taxon>
        <taxon>Nitrobacteraceae</taxon>
        <taxon>Rhodoplanes</taxon>
    </lineage>
</organism>
<dbReference type="Pfam" id="PF03401">
    <property type="entry name" value="TctC"/>
    <property type="match status" value="1"/>
</dbReference>
<protein>
    <recommendedName>
        <fullName evidence="5">Tripartite tricarboxylate transporter substrate binding protein</fullName>
    </recommendedName>
</protein>
<dbReference type="SUPFAM" id="SSF53850">
    <property type="entry name" value="Periplasmic binding protein-like II"/>
    <property type="match status" value="1"/>
</dbReference>
<accession>A0A327KS58</accession>
<dbReference type="Gene3D" id="3.40.190.150">
    <property type="entry name" value="Bordetella uptake gene, domain 1"/>
    <property type="match status" value="1"/>
</dbReference>
<dbReference type="CDD" id="cd13578">
    <property type="entry name" value="PBP2_Bug27"/>
    <property type="match status" value="1"/>
</dbReference>
<evidence type="ECO:0000313" key="4">
    <source>
        <dbReference type="Proteomes" id="UP000249130"/>
    </source>
</evidence>
<dbReference type="PANTHER" id="PTHR42928">
    <property type="entry name" value="TRICARBOXYLATE-BINDING PROTEIN"/>
    <property type="match status" value="1"/>
</dbReference>
<dbReference type="OrthoDB" id="7375033at2"/>
<dbReference type="AlphaFoldDB" id="A0A327KS58"/>
<dbReference type="RefSeq" id="WP_111421339.1">
    <property type="nucleotide sequence ID" value="NZ_NPEX01000215.1"/>
</dbReference>
<dbReference type="PIRSF" id="PIRSF017082">
    <property type="entry name" value="YflP"/>
    <property type="match status" value="1"/>
</dbReference>
<dbReference type="EMBL" id="NPEX01000215">
    <property type="protein sequence ID" value="RAI40826.1"/>
    <property type="molecule type" value="Genomic_DNA"/>
</dbReference>
<evidence type="ECO:0000256" key="1">
    <source>
        <dbReference type="ARBA" id="ARBA00006987"/>
    </source>
</evidence>
<reference evidence="3 4" key="1">
    <citation type="submission" date="2017-07" db="EMBL/GenBank/DDBJ databases">
        <title>Draft Genome Sequences of Select Purple Nonsulfur Bacteria.</title>
        <authorList>
            <person name="Lasarre B."/>
            <person name="Mckinlay J.B."/>
        </authorList>
    </citation>
    <scope>NUCLEOTIDE SEQUENCE [LARGE SCALE GENOMIC DNA]</scope>
    <source>
        <strain evidence="3 4">DSM 5909</strain>
    </source>
</reference>
<sequence length="318" mass="33059">MMAKWAAVLGLALMTTGAAAQPYPSRPITLVVPYAAGGSSDVLGRLLAERLSRSLGQQVVIDNRAGAGSRIGTEIVAKAAPDGYTLLLADMPHTIVPAIQKGVPYHPVRDFTPVGLIGTTSMVLFVNAGLKAQTAPDLVALAKASPDTVTIASGGIGSTTHLTAELFQVRTGTKLVHVPFRGAGPAINDLFAGHVQSAFTTLATASAMLDGGGIRALAIASETRLPSRPAIPTFKESGIDLVVEHWWGILAPAGVPAEIVTRLHQELAAVLATPDFATKLEPLGVAPSTRSPEEFHALLESETARWAEIVRSIGVVVP</sequence>
<evidence type="ECO:0008006" key="5">
    <source>
        <dbReference type="Google" id="ProtNLM"/>
    </source>
</evidence>
<feature type="chain" id="PRO_5016385259" description="Tripartite tricarboxylate transporter substrate binding protein" evidence="2">
    <location>
        <begin position="21"/>
        <end position="318"/>
    </location>
</feature>
<dbReference type="Gene3D" id="3.40.190.10">
    <property type="entry name" value="Periplasmic binding protein-like II"/>
    <property type="match status" value="1"/>
</dbReference>
<name>A0A327KS58_9BRAD</name>
<comment type="caution">
    <text evidence="3">The sequence shown here is derived from an EMBL/GenBank/DDBJ whole genome shotgun (WGS) entry which is preliminary data.</text>
</comment>